<organism evidence="2 3">
    <name type="scientific">Tardiphaga alba</name>
    <dbReference type="NCBI Taxonomy" id="340268"/>
    <lineage>
        <taxon>Bacteria</taxon>
        <taxon>Pseudomonadati</taxon>
        <taxon>Pseudomonadota</taxon>
        <taxon>Alphaproteobacteria</taxon>
        <taxon>Hyphomicrobiales</taxon>
        <taxon>Nitrobacteraceae</taxon>
        <taxon>Tardiphaga</taxon>
    </lineage>
</organism>
<dbReference type="Proteomes" id="UP000682843">
    <property type="component" value="Chromosome"/>
</dbReference>
<sequence length="288" mass="32943">MRWGQALRMTLLIAGLSFASSAMSPAIAQVIEIDGVEIDVEDLTSRRQKTFWELLTDNRANRKQPLDVLSGGMPDKTIYFAGVEASQWSVGVFGGGQWMPNGINRNGFILRMFMSESIERYTNGRFVYDTQIGRASILPGYQFRIGRMDAQFLLGPDAEVDFFFHNGRANRWRTRFGMRGLADIWWEPTPYLMLQSTLSATTIDNGYTARIAPGWRVSDWFWIGPEATFSSDFFSEQTRFGAHITGLRMYDYEWSLAAGRVTDNFGREGFYGRFGIMLRPRRAPFFDN</sequence>
<feature type="signal peptide" evidence="1">
    <location>
        <begin position="1"/>
        <end position="28"/>
    </location>
</feature>
<protein>
    <submittedName>
        <fullName evidence="2">Cellulose biosynthesis protein BcsS</fullName>
    </submittedName>
</protein>
<accession>A0ABX8AG47</accession>
<gene>
    <name evidence="2" type="primary">bcsS</name>
    <name evidence="2" type="ORF">RPMA_19495</name>
</gene>
<evidence type="ECO:0000313" key="2">
    <source>
        <dbReference type="EMBL" id="QUS40775.1"/>
    </source>
</evidence>
<dbReference type="EMBL" id="CP036498">
    <property type="protein sequence ID" value="QUS40775.1"/>
    <property type="molecule type" value="Genomic_DNA"/>
</dbReference>
<dbReference type="Pfam" id="PF17036">
    <property type="entry name" value="CBP_BcsS"/>
    <property type="match status" value="1"/>
</dbReference>
<name>A0ABX8AG47_9BRAD</name>
<evidence type="ECO:0000313" key="3">
    <source>
        <dbReference type="Proteomes" id="UP000682843"/>
    </source>
</evidence>
<feature type="chain" id="PRO_5046366289" evidence="1">
    <location>
        <begin position="29"/>
        <end position="288"/>
    </location>
</feature>
<evidence type="ECO:0000256" key="1">
    <source>
        <dbReference type="SAM" id="SignalP"/>
    </source>
</evidence>
<keyword evidence="3" id="KW-1185">Reference proteome</keyword>
<reference evidence="2 3" key="1">
    <citation type="submission" date="2019-02" db="EMBL/GenBank/DDBJ databases">
        <title>Emended description of the genus Rhodopseudomonas and description of Rhodopseudomonas albus sp. nov., a non-phototrophic, heavy-metal-tolerant bacterium isolated from garden soil.</title>
        <authorList>
            <person name="Bao Z."/>
            <person name="Cao W.W."/>
            <person name="Sato Y."/>
            <person name="Nishizawa T."/>
            <person name="Zhao J."/>
            <person name="Guo Y."/>
            <person name="Ohta H."/>
        </authorList>
    </citation>
    <scope>NUCLEOTIDE SEQUENCE [LARGE SCALE GENOMIC DNA]</scope>
    <source>
        <strain evidence="2 3">SK50-23</strain>
    </source>
</reference>
<proteinExistence type="predicted"/>
<keyword evidence="1" id="KW-0732">Signal</keyword>
<dbReference type="InterPro" id="IPR031485">
    <property type="entry name" value="CBP_BcsS"/>
</dbReference>